<dbReference type="GO" id="GO:0020037">
    <property type="term" value="F:heme binding"/>
    <property type="evidence" value="ECO:0007669"/>
    <property type="project" value="InterPro"/>
</dbReference>
<keyword evidence="9" id="KW-1185">Reference proteome</keyword>
<keyword evidence="6" id="KW-0503">Monooxygenase</keyword>
<evidence type="ECO:0000256" key="7">
    <source>
        <dbReference type="SAM" id="Phobius"/>
    </source>
</evidence>
<keyword evidence="3 6" id="KW-0349">Heme</keyword>
<evidence type="ECO:0000256" key="3">
    <source>
        <dbReference type="ARBA" id="ARBA00022617"/>
    </source>
</evidence>
<comment type="pathway">
    <text evidence="2">Mycotoxin biosynthesis.</text>
</comment>
<name>A0A084AUY1_STACB</name>
<keyword evidence="6" id="KW-0560">Oxidoreductase</keyword>
<keyword evidence="7" id="KW-0472">Membrane</keyword>
<evidence type="ECO:0000313" key="9">
    <source>
        <dbReference type="Proteomes" id="UP000028045"/>
    </source>
</evidence>
<dbReference type="AlphaFoldDB" id="A0A084AUY1"/>
<sequence>MFSLLKSYESIFSRTSVVQTLFLGPFVALICYGVCRGIYNVYFHPLRHFPGPFITSVSDFSKLWVLSTGKIQILTHAAHEKYGPVVRIAPNVLSVSDPLLLPAIYHRKANKTDTYATGLLGATPPPFQTLDWREHALKRKRVANSFLLSNLIKLEGHVDERITEWMAIVGERYGATGKKMDFSEWSQWFAYDTVCQLAFGHPVGFVREGRDISNLIQNFHDMAPFAAVVGALPWLCVPFLQSSITKRYFMPKPGDNTGIGKIMASHRSQFRDSLLRERYEDPQAHHKGDFLDNILASKNEDGSPITLDEVKVECLVLMVAGSDTTTSMFCGFVRCILEYPGVCQRLVAEIDDHDRRGLLTKPVARYEEIARMPYFVGCFREALRLHPPVAIILPRFVSEGGLDLYGEWAPPGTEIGCNPYVIGRDKGVHGEDADEFRPERWMGNAEKVAHMDKYSLTWGYGTRTCLAKDVARVETYKFLVQVTKVTTTRDSLHLC</sequence>
<dbReference type="PROSITE" id="PS00086">
    <property type="entry name" value="CYTOCHROME_P450"/>
    <property type="match status" value="1"/>
</dbReference>
<dbReference type="InterPro" id="IPR017972">
    <property type="entry name" value="Cyt_P450_CS"/>
</dbReference>
<keyword evidence="4 6" id="KW-0479">Metal-binding</keyword>
<dbReference type="GO" id="GO:0004497">
    <property type="term" value="F:monooxygenase activity"/>
    <property type="evidence" value="ECO:0007669"/>
    <property type="project" value="UniProtKB-KW"/>
</dbReference>
<evidence type="ECO:0000256" key="2">
    <source>
        <dbReference type="ARBA" id="ARBA00004685"/>
    </source>
</evidence>
<dbReference type="Gene3D" id="1.10.630.10">
    <property type="entry name" value="Cytochrome P450"/>
    <property type="match status" value="1"/>
</dbReference>
<evidence type="ECO:0000256" key="4">
    <source>
        <dbReference type="ARBA" id="ARBA00022723"/>
    </source>
</evidence>
<accession>A0A084AUY1</accession>
<dbReference type="Proteomes" id="UP000028045">
    <property type="component" value="Unassembled WGS sequence"/>
</dbReference>
<dbReference type="HOGENOM" id="CLU_001570_14_0_1"/>
<dbReference type="PANTHER" id="PTHR24305:SF85">
    <property type="entry name" value="P450, PUTATIVE (EUROFUNG)-RELATED"/>
    <property type="match status" value="1"/>
</dbReference>
<dbReference type="InterPro" id="IPR001128">
    <property type="entry name" value="Cyt_P450"/>
</dbReference>
<keyword evidence="7" id="KW-0812">Transmembrane</keyword>
<evidence type="ECO:0000313" key="8">
    <source>
        <dbReference type="EMBL" id="KEY69110.1"/>
    </source>
</evidence>
<evidence type="ECO:0000256" key="5">
    <source>
        <dbReference type="ARBA" id="ARBA00023004"/>
    </source>
</evidence>
<dbReference type="EMBL" id="KL648537">
    <property type="protein sequence ID" value="KEY69110.1"/>
    <property type="molecule type" value="Genomic_DNA"/>
</dbReference>
<dbReference type="OrthoDB" id="3934656at2759"/>
<comment type="similarity">
    <text evidence="6">Belongs to the cytochrome P450 family.</text>
</comment>
<reference evidence="8 9" key="1">
    <citation type="journal article" date="2014" name="BMC Genomics">
        <title>Comparative genome sequencing reveals chemotype-specific gene clusters in the toxigenic black mold Stachybotrys.</title>
        <authorList>
            <person name="Semeiks J."/>
            <person name="Borek D."/>
            <person name="Otwinowski Z."/>
            <person name="Grishin N.V."/>
        </authorList>
    </citation>
    <scope>NUCLEOTIDE SEQUENCE [LARGE SCALE GENOMIC DNA]</scope>
    <source>
        <strain evidence="9">CBS 109288 / IBT 7711</strain>
    </source>
</reference>
<evidence type="ECO:0000256" key="1">
    <source>
        <dbReference type="ARBA" id="ARBA00001971"/>
    </source>
</evidence>
<comment type="cofactor">
    <cofactor evidence="1">
        <name>heme</name>
        <dbReference type="ChEBI" id="CHEBI:30413"/>
    </cofactor>
</comment>
<dbReference type="GO" id="GO:0016705">
    <property type="term" value="F:oxidoreductase activity, acting on paired donors, with incorporation or reduction of molecular oxygen"/>
    <property type="evidence" value="ECO:0007669"/>
    <property type="project" value="InterPro"/>
</dbReference>
<dbReference type="PANTHER" id="PTHR24305">
    <property type="entry name" value="CYTOCHROME P450"/>
    <property type="match status" value="1"/>
</dbReference>
<dbReference type="InterPro" id="IPR036396">
    <property type="entry name" value="Cyt_P450_sf"/>
</dbReference>
<dbReference type="InterPro" id="IPR050121">
    <property type="entry name" value="Cytochrome_P450_monoxygenase"/>
</dbReference>
<keyword evidence="5 6" id="KW-0408">Iron</keyword>
<feature type="transmembrane region" description="Helical" evidence="7">
    <location>
        <begin position="21"/>
        <end position="39"/>
    </location>
</feature>
<keyword evidence="7" id="KW-1133">Transmembrane helix</keyword>
<dbReference type="Pfam" id="PF00067">
    <property type="entry name" value="p450"/>
    <property type="match status" value="1"/>
</dbReference>
<dbReference type="GO" id="GO:0005506">
    <property type="term" value="F:iron ion binding"/>
    <property type="evidence" value="ECO:0007669"/>
    <property type="project" value="InterPro"/>
</dbReference>
<dbReference type="SUPFAM" id="SSF48264">
    <property type="entry name" value="Cytochrome P450"/>
    <property type="match status" value="1"/>
</dbReference>
<protein>
    <submittedName>
        <fullName evidence="8">Uncharacterized protein</fullName>
    </submittedName>
</protein>
<gene>
    <name evidence="8" type="ORF">S7711_09646</name>
</gene>
<organism evidence="8 9">
    <name type="scientific">Stachybotrys chartarum (strain CBS 109288 / IBT 7711)</name>
    <name type="common">Toxic black mold</name>
    <name type="synonym">Stilbospora chartarum</name>
    <dbReference type="NCBI Taxonomy" id="1280523"/>
    <lineage>
        <taxon>Eukaryota</taxon>
        <taxon>Fungi</taxon>
        <taxon>Dikarya</taxon>
        <taxon>Ascomycota</taxon>
        <taxon>Pezizomycotina</taxon>
        <taxon>Sordariomycetes</taxon>
        <taxon>Hypocreomycetidae</taxon>
        <taxon>Hypocreales</taxon>
        <taxon>Stachybotryaceae</taxon>
        <taxon>Stachybotrys</taxon>
    </lineage>
</organism>
<dbReference type="CDD" id="cd11060">
    <property type="entry name" value="CYP57A1-like"/>
    <property type="match status" value="1"/>
</dbReference>
<proteinExistence type="inferred from homology"/>
<evidence type="ECO:0000256" key="6">
    <source>
        <dbReference type="RuleBase" id="RU000461"/>
    </source>
</evidence>